<dbReference type="InterPro" id="IPR014721">
    <property type="entry name" value="Ribsml_uS5_D2-typ_fold_subgr"/>
</dbReference>
<dbReference type="GO" id="GO:0050515">
    <property type="term" value="F:4-(cytidine 5'-diphospho)-2-C-methyl-D-erythritol kinase activity"/>
    <property type="evidence" value="ECO:0007669"/>
    <property type="project" value="UniProtKB-UniRule"/>
</dbReference>
<dbReference type="InterPro" id="IPR036554">
    <property type="entry name" value="GHMP_kinase_C_sf"/>
</dbReference>
<evidence type="ECO:0000313" key="14">
    <source>
        <dbReference type="Proteomes" id="UP000526408"/>
    </source>
</evidence>
<dbReference type="EC" id="2.7.1.148" evidence="2 10"/>
<evidence type="ECO:0000256" key="5">
    <source>
        <dbReference type="ARBA" id="ARBA00022741"/>
    </source>
</evidence>
<dbReference type="SUPFAM" id="SSF54211">
    <property type="entry name" value="Ribosomal protein S5 domain 2-like"/>
    <property type="match status" value="1"/>
</dbReference>
<name>A0A7X6GXP3_9RHOB</name>
<comment type="similarity">
    <text evidence="1 10">Belongs to the GHMP kinase family. IspE subfamily.</text>
</comment>
<evidence type="ECO:0000256" key="7">
    <source>
        <dbReference type="ARBA" id="ARBA00022840"/>
    </source>
</evidence>
<evidence type="ECO:0000256" key="8">
    <source>
        <dbReference type="ARBA" id="ARBA00023229"/>
    </source>
</evidence>
<evidence type="ECO:0000256" key="4">
    <source>
        <dbReference type="ARBA" id="ARBA00022679"/>
    </source>
</evidence>
<dbReference type="NCBIfam" id="NF011202">
    <property type="entry name" value="PRK14608.1"/>
    <property type="match status" value="1"/>
</dbReference>
<dbReference type="GO" id="GO:0005524">
    <property type="term" value="F:ATP binding"/>
    <property type="evidence" value="ECO:0007669"/>
    <property type="project" value="UniProtKB-UniRule"/>
</dbReference>
<dbReference type="GO" id="GO:0016114">
    <property type="term" value="P:terpenoid biosynthetic process"/>
    <property type="evidence" value="ECO:0007669"/>
    <property type="project" value="UniProtKB-UniRule"/>
</dbReference>
<feature type="domain" description="GHMP kinase N-terminal" evidence="11">
    <location>
        <begin position="65"/>
        <end position="135"/>
    </location>
</feature>
<dbReference type="Pfam" id="PF00288">
    <property type="entry name" value="GHMP_kinases_N"/>
    <property type="match status" value="1"/>
</dbReference>
<dbReference type="PIRSF" id="PIRSF010376">
    <property type="entry name" value="IspE"/>
    <property type="match status" value="1"/>
</dbReference>
<protein>
    <recommendedName>
        <fullName evidence="3 10">4-diphosphocytidyl-2-C-methyl-D-erythritol kinase</fullName>
        <shortName evidence="10">CMK</shortName>
        <ecNumber evidence="2 10">2.7.1.148</ecNumber>
    </recommendedName>
    <alternativeName>
        <fullName evidence="9 10">4-(cytidine-5'-diphospho)-2-C-methyl-D-erythritol kinase</fullName>
    </alternativeName>
</protein>
<accession>A0A7X6GXP3</accession>
<dbReference type="Gene3D" id="3.30.70.890">
    <property type="entry name" value="GHMP kinase, C-terminal domain"/>
    <property type="match status" value="1"/>
</dbReference>
<dbReference type="Proteomes" id="UP000526408">
    <property type="component" value="Unassembled WGS sequence"/>
</dbReference>
<dbReference type="InterPro" id="IPR020568">
    <property type="entry name" value="Ribosomal_Su5_D2-typ_SF"/>
</dbReference>
<dbReference type="NCBIfam" id="TIGR00154">
    <property type="entry name" value="ispE"/>
    <property type="match status" value="1"/>
</dbReference>
<evidence type="ECO:0000259" key="12">
    <source>
        <dbReference type="Pfam" id="PF08544"/>
    </source>
</evidence>
<gene>
    <name evidence="10" type="primary">ispE</name>
    <name evidence="13" type="ORF">HCU73_00435</name>
</gene>
<dbReference type="InterPro" id="IPR013750">
    <property type="entry name" value="GHMP_kinase_C_dom"/>
</dbReference>
<feature type="binding site" evidence="10">
    <location>
        <begin position="89"/>
        <end position="99"/>
    </location>
    <ligand>
        <name>ATP</name>
        <dbReference type="ChEBI" id="CHEBI:30616"/>
    </ligand>
</feature>
<dbReference type="GO" id="GO:0019288">
    <property type="term" value="P:isopentenyl diphosphate biosynthetic process, methylerythritol 4-phosphate pathway"/>
    <property type="evidence" value="ECO:0007669"/>
    <property type="project" value="UniProtKB-UniRule"/>
</dbReference>
<evidence type="ECO:0000259" key="11">
    <source>
        <dbReference type="Pfam" id="PF00288"/>
    </source>
</evidence>
<organism evidence="13 14">
    <name type="scientific">Roseicyclus persicicus</name>
    <dbReference type="NCBI Taxonomy" id="2650661"/>
    <lineage>
        <taxon>Bacteria</taxon>
        <taxon>Pseudomonadati</taxon>
        <taxon>Pseudomonadota</taxon>
        <taxon>Alphaproteobacteria</taxon>
        <taxon>Rhodobacterales</taxon>
        <taxon>Roseobacteraceae</taxon>
        <taxon>Roseicyclus</taxon>
    </lineage>
</organism>
<comment type="caution">
    <text evidence="13">The sequence shown here is derived from an EMBL/GenBank/DDBJ whole genome shotgun (WGS) entry which is preliminary data.</text>
</comment>
<dbReference type="RefSeq" id="WP_168621440.1">
    <property type="nucleotide sequence ID" value="NZ_JAAZQQ010000001.1"/>
</dbReference>
<evidence type="ECO:0000256" key="6">
    <source>
        <dbReference type="ARBA" id="ARBA00022777"/>
    </source>
</evidence>
<keyword evidence="4 10" id="KW-0808">Transferase</keyword>
<keyword evidence="8 10" id="KW-0414">Isoprene biosynthesis</keyword>
<proteinExistence type="inferred from homology"/>
<reference evidence="13 14" key="1">
    <citation type="submission" date="2020-04" db="EMBL/GenBank/DDBJ databases">
        <authorList>
            <person name="Yoon J."/>
        </authorList>
    </citation>
    <scope>NUCLEOTIDE SEQUENCE [LARGE SCALE GENOMIC DNA]</scope>
    <source>
        <strain evidence="13 14">KMU-115</strain>
    </source>
</reference>
<dbReference type="Pfam" id="PF08544">
    <property type="entry name" value="GHMP_kinases_C"/>
    <property type="match status" value="1"/>
</dbReference>
<dbReference type="InterPro" id="IPR004424">
    <property type="entry name" value="IspE"/>
</dbReference>
<keyword evidence="6 10" id="KW-0418">Kinase</keyword>
<dbReference type="AlphaFoldDB" id="A0A7X6GXP3"/>
<dbReference type="InterPro" id="IPR006204">
    <property type="entry name" value="GHMP_kinase_N_dom"/>
</dbReference>
<keyword evidence="5 10" id="KW-0547">Nucleotide-binding</keyword>
<comment type="function">
    <text evidence="10">Catalyzes the phosphorylation of the position 2 hydroxy group of 4-diphosphocytidyl-2C-methyl-D-erythritol.</text>
</comment>
<dbReference type="PANTHER" id="PTHR43527">
    <property type="entry name" value="4-DIPHOSPHOCYTIDYL-2-C-METHYL-D-ERYTHRITOL KINASE, CHLOROPLASTIC"/>
    <property type="match status" value="1"/>
</dbReference>
<comment type="catalytic activity">
    <reaction evidence="10">
        <text>4-CDP-2-C-methyl-D-erythritol + ATP = 4-CDP-2-C-methyl-D-erythritol 2-phosphate + ADP + H(+)</text>
        <dbReference type="Rhea" id="RHEA:18437"/>
        <dbReference type="ChEBI" id="CHEBI:15378"/>
        <dbReference type="ChEBI" id="CHEBI:30616"/>
        <dbReference type="ChEBI" id="CHEBI:57823"/>
        <dbReference type="ChEBI" id="CHEBI:57919"/>
        <dbReference type="ChEBI" id="CHEBI:456216"/>
        <dbReference type="EC" id="2.7.1.148"/>
    </reaction>
</comment>
<evidence type="ECO:0000313" key="13">
    <source>
        <dbReference type="EMBL" id="NKX43042.1"/>
    </source>
</evidence>
<dbReference type="PANTHER" id="PTHR43527:SF2">
    <property type="entry name" value="4-DIPHOSPHOCYTIDYL-2-C-METHYL-D-ERYTHRITOL KINASE, CHLOROPLASTIC"/>
    <property type="match status" value="1"/>
</dbReference>
<feature type="domain" description="GHMP kinase C-terminal" evidence="12">
    <location>
        <begin position="195"/>
        <end position="264"/>
    </location>
</feature>
<evidence type="ECO:0000256" key="3">
    <source>
        <dbReference type="ARBA" id="ARBA00017473"/>
    </source>
</evidence>
<keyword evidence="14" id="KW-1185">Reference proteome</keyword>
<dbReference type="HAMAP" id="MF_00061">
    <property type="entry name" value="IspE"/>
    <property type="match status" value="1"/>
</dbReference>
<comment type="pathway">
    <text evidence="10">Isoprenoid biosynthesis; isopentenyl diphosphate biosynthesis via DXP pathway; isopentenyl diphosphate from 1-deoxy-D-xylulose 5-phosphate: step 3/6.</text>
</comment>
<evidence type="ECO:0000256" key="9">
    <source>
        <dbReference type="ARBA" id="ARBA00032554"/>
    </source>
</evidence>
<keyword evidence="7 10" id="KW-0067">ATP-binding</keyword>
<feature type="active site" evidence="10">
    <location>
        <position position="8"/>
    </location>
</feature>
<evidence type="ECO:0000256" key="10">
    <source>
        <dbReference type="HAMAP-Rule" id="MF_00061"/>
    </source>
</evidence>
<dbReference type="Gene3D" id="3.30.230.10">
    <property type="match status" value="1"/>
</dbReference>
<dbReference type="UniPathway" id="UPA00056">
    <property type="reaction ID" value="UER00094"/>
</dbReference>
<sequence length="280" mass="28411">MRFFAPAKVNLALHVTGRRADGYHLLDSLVVFAGAGDWIDLHPSDALSLTVTGPRAAGVPVDRRNLIWRAAELFPAGQGAAITLDKHLPAAGGIGGGSADAAAALRGLAALWGRPLPGPDAVLSLGADVPVCLFGRPARMSGIGEMLAPLPPLPPAWLVLVNPGVEVPTGPVFKALATPDNPPLPDLPAAGWPDVAALAGWLAAARNDLEAPARGLVPVIGTLIDALAGQPGCRLARMSGSGGTCFGLFADAASARAAAAQLAAAEPGWWVHAAEILQPD</sequence>
<evidence type="ECO:0000256" key="1">
    <source>
        <dbReference type="ARBA" id="ARBA00009684"/>
    </source>
</evidence>
<feature type="active site" evidence="10">
    <location>
        <position position="128"/>
    </location>
</feature>
<dbReference type="SUPFAM" id="SSF55060">
    <property type="entry name" value="GHMP Kinase, C-terminal domain"/>
    <property type="match status" value="1"/>
</dbReference>
<dbReference type="EMBL" id="JAAZQQ010000001">
    <property type="protein sequence ID" value="NKX43042.1"/>
    <property type="molecule type" value="Genomic_DNA"/>
</dbReference>
<evidence type="ECO:0000256" key="2">
    <source>
        <dbReference type="ARBA" id="ARBA00012052"/>
    </source>
</evidence>